<reference evidence="4 5" key="1">
    <citation type="journal article" date="2015" name="Nature">
        <title>rRNA introns, odd ribosomes, and small enigmatic genomes across a large radiation of phyla.</title>
        <authorList>
            <person name="Brown C.T."/>
            <person name="Hug L.A."/>
            <person name="Thomas B.C."/>
            <person name="Sharon I."/>
            <person name="Castelle C.J."/>
            <person name="Singh A."/>
            <person name="Wilkins M.J."/>
            <person name="Williams K.H."/>
            <person name="Banfield J.F."/>
        </authorList>
    </citation>
    <scope>NUCLEOTIDE SEQUENCE [LARGE SCALE GENOMIC DNA]</scope>
</reference>
<dbReference type="SUPFAM" id="SSF52540">
    <property type="entry name" value="P-loop containing nucleoside triphosphate hydrolases"/>
    <property type="match status" value="2"/>
</dbReference>
<keyword evidence="1" id="KW-0547">Nucleotide-binding</keyword>
<evidence type="ECO:0000259" key="3">
    <source>
        <dbReference type="PROSITE" id="PS50893"/>
    </source>
</evidence>
<dbReference type="NCBIfam" id="NF000355">
    <property type="entry name" value="ribo_prot_ABC_F"/>
    <property type="match status" value="1"/>
</dbReference>
<evidence type="ECO:0000313" key="5">
    <source>
        <dbReference type="Proteomes" id="UP000033841"/>
    </source>
</evidence>
<name>A0A0G0LFT5_9BACT</name>
<dbReference type="PANTHER" id="PTHR42855:SF2">
    <property type="entry name" value="DRUG RESISTANCE ABC TRANSPORTER,ATP-BINDING PROTEIN"/>
    <property type="match status" value="1"/>
</dbReference>
<dbReference type="Proteomes" id="UP000033841">
    <property type="component" value="Unassembled WGS sequence"/>
</dbReference>
<dbReference type="InterPro" id="IPR003439">
    <property type="entry name" value="ABC_transporter-like_ATP-bd"/>
</dbReference>
<dbReference type="GO" id="GO:0005524">
    <property type="term" value="F:ATP binding"/>
    <property type="evidence" value="ECO:0007669"/>
    <property type="project" value="UniProtKB-KW"/>
</dbReference>
<dbReference type="PROSITE" id="PS00211">
    <property type="entry name" value="ABC_TRANSPORTER_1"/>
    <property type="match status" value="1"/>
</dbReference>
<dbReference type="AlphaFoldDB" id="A0A0G0LFT5"/>
<proteinExistence type="predicted"/>
<dbReference type="CDD" id="cd03221">
    <property type="entry name" value="ABCF_EF-3"/>
    <property type="match status" value="2"/>
</dbReference>
<gene>
    <name evidence="4" type="ORF">UT14_C0048G0013</name>
</gene>
<dbReference type="InterPro" id="IPR003593">
    <property type="entry name" value="AAA+_ATPase"/>
</dbReference>
<dbReference type="InterPro" id="IPR032781">
    <property type="entry name" value="ABC_tran_Xtn"/>
</dbReference>
<dbReference type="InterPro" id="IPR017871">
    <property type="entry name" value="ABC_transporter-like_CS"/>
</dbReference>
<evidence type="ECO:0000256" key="2">
    <source>
        <dbReference type="ARBA" id="ARBA00022840"/>
    </source>
</evidence>
<dbReference type="PANTHER" id="PTHR42855">
    <property type="entry name" value="ABC TRANSPORTER ATP-BINDING SUBUNIT"/>
    <property type="match status" value="1"/>
</dbReference>
<dbReference type="Gene3D" id="3.40.50.300">
    <property type="entry name" value="P-loop containing nucleotide triphosphate hydrolases"/>
    <property type="match status" value="2"/>
</dbReference>
<dbReference type="Pfam" id="PF00005">
    <property type="entry name" value="ABC_tran"/>
    <property type="match status" value="2"/>
</dbReference>
<dbReference type="PATRIC" id="fig|1618489.3.peg.723"/>
<dbReference type="SMART" id="SM00382">
    <property type="entry name" value="AAA"/>
    <property type="match status" value="2"/>
</dbReference>
<feature type="domain" description="ABC transporter" evidence="3">
    <location>
        <begin position="288"/>
        <end position="484"/>
    </location>
</feature>
<protein>
    <submittedName>
        <fullName evidence="4">ABC transporter ATP-binding protein</fullName>
    </submittedName>
</protein>
<comment type="caution">
    <text evidence="4">The sequence shown here is derived from an EMBL/GenBank/DDBJ whole genome shotgun (WGS) entry which is preliminary data.</text>
</comment>
<accession>A0A0G0LFT5</accession>
<organism evidence="4 5">
    <name type="scientific">Candidatus Shapirobacteria bacterium GW2011_GWE1_38_92</name>
    <dbReference type="NCBI Taxonomy" id="1618489"/>
    <lineage>
        <taxon>Bacteria</taxon>
        <taxon>Candidatus Shapironibacteriota</taxon>
    </lineage>
</organism>
<sequence length="484" mass="55003">MISVKDLSYSYGREPIFSSAQFYLGKNQKAGLVGANGAGKSTLFKLITGEELPDDGKLDVSGKILLVPQEVKTDPEMENVRNIRKYLDPQNLKEDYELLRIMSKLELSQFELDSSPKNLSGGQKTKLAITRALVQQPDILLLDEPTNFLDTEGKKWVMEFLGRYPHTLIVVSHDLNLLDSKIDKILEINLQTKKIDEYAGNYSAYVKLKTEKDELLVRQIHVQQRHIVQMKKGWLKISHVKSGKGVRQRLQLEKRIRVTEENLPQMPPEAKRFKIKLPDPAWVGEMPIMAQNIYKSYGDKKVLQNLNFDIKRGERIALIGPNGAGKSTLIKIIMGLQTPDSGEIIFDQKTSIGYYSQEFETFNYDDTLLATVKNKCQLPEALIRAQLGRFLFTGDRVFQKVGSLSGGEKTRLSIALLLVQNFNLLILDEPTTYLDVLSQRLILEAIKLYAGAMIIVSHTPEFIDELKPSRKFYLPENKMELVLS</sequence>
<evidence type="ECO:0000313" key="4">
    <source>
        <dbReference type="EMBL" id="KKQ89932.1"/>
    </source>
</evidence>
<keyword evidence="2 4" id="KW-0067">ATP-binding</keyword>
<dbReference type="GO" id="GO:0016887">
    <property type="term" value="F:ATP hydrolysis activity"/>
    <property type="evidence" value="ECO:0007669"/>
    <property type="project" value="InterPro"/>
</dbReference>
<dbReference type="EMBL" id="LBVR01000048">
    <property type="protein sequence ID" value="KKQ89932.1"/>
    <property type="molecule type" value="Genomic_DNA"/>
</dbReference>
<dbReference type="InterPro" id="IPR051309">
    <property type="entry name" value="ABCF_ATPase"/>
</dbReference>
<dbReference type="InterPro" id="IPR027417">
    <property type="entry name" value="P-loop_NTPase"/>
</dbReference>
<feature type="domain" description="ABC transporter" evidence="3">
    <location>
        <begin position="2"/>
        <end position="215"/>
    </location>
</feature>
<evidence type="ECO:0000256" key="1">
    <source>
        <dbReference type="ARBA" id="ARBA00022741"/>
    </source>
</evidence>
<dbReference type="Pfam" id="PF12848">
    <property type="entry name" value="ABC_tran_Xtn"/>
    <property type="match status" value="1"/>
</dbReference>
<dbReference type="PROSITE" id="PS50893">
    <property type="entry name" value="ABC_TRANSPORTER_2"/>
    <property type="match status" value="2"/>
</dbReference>